<feature type="domain" description="SH3" evidence="5">
    <location>
        <begin position="1434"/>
        <end position="1495"/>
    </location>
</feature>
<dbReference type="SMART" id="SM00325">
    <property type="entry name" value="RhoGEF"/>
    <property type="match status" value="1"/>
</dbReference>
<organism evidence="8 9">
    <name type="scientific">Octodon degus</name>
    <name type="common">Degu</name>
    <name type="synonym">Sciurus degus</name>
    <dbReference type="NCBI Taxonomy" id="10160"/>
    <lineage>
        <taxon>Eukaryota</taxon>
        <taxon>Metazoa</taxon>
        <taxon>Chordata</taxon>
        <taxon>Craniata</taxon>
        <taxon>Vertebrata</taxon>
        <taxon>Euteleostomi</taxon>
        <taxon>Mammalia</taxon>
        <taxon>Eutheria</taxon>
        <taxon>Euarchontoglires</taxon>
        <taxon>Glires</taxon>
        <taxon>Rodentia</taxon>
        <taxon>Hystricomorpha</taxon>
        <taxon>Octodontidae</taxon>
        <taxon>Octodon</taxon>
    </lineage>
</organism>
<dbReference type="SUPFAM" id="SSF50729">
    <property type="entry name" value="PH domain-like"/>
    <property type="match status" value="1"/>
</dbReference>
<evidence type="ECO:0000256" key="1">
    <source>
        <dbReference type="ARBA" id="ARBA00022443"/>
    </source>
</evidence>
<evidence type="ECO:0000256" key="2">
    <source>
        <dbReference type="ARBA" id="ARBA00022658"/>
    </source>
</evidence>
<dbReference type="InterPro" id="IPR047270">
    <property type="entry name" value="PH_ephexin"/>
</dbReference>
<dbReference type="SMART" id="SM00326">
    <property type="entry name" value="SH3"/>
    <property type="match status" value="1"/>
</dbReference>
<dbReference type="Pfam" id="PF00169">
    <property type="entry name" value="PH"/>
    <property type="match status" value="1"/>
</dbReference>
<dbReference type="CTD" id="7984"/>
<feature type="compositionally biased region" description="Polar residues" evidence="4">
    <location>
        <begin position="580"/>
        <end position="595"/>
    </location>
</feature>
<dbReference type="InterPro" id="IPR011993">
    <property type="entry name" value="PH-like_dom_sf"/>
</dbReference>
<dbReference type="SMART" id="SM00233">
    <property type="entry name" value="PH"/>
    <property type="match status" value="1"/>
</dbReference>
<dbReference type="SUPFAM" id="SSF50044">
    <property type="entry name" value="SH3-domain"/>
    <property type="match status" value="1"/>
</dbReference>
<accession>A0A6P3EPA3</accession>
<evidence type="ECO:0000259" key="7">
    <source>
        <dbReference type="PROSITE" id="PS50010"/>
    </source>
</evidence>
<dbReference type="RefSeq" id="XP_004629151.1">
    <property type="nucleotide sequence ID" value="XM_004629094.2"/>
</dbReference>
<dbReference type="Pfam" id="PF00018">
    <property type="entry name" value="SH3_1"/>
    <property type="match status" value="1"/>
</dbReference>
<dbReference type="InterPro" id="IPR000219">
    <property type="entry name" value="DH_dom"/>
</dbReference>
<dbReference type="InterPro" id="IPR029212">
    <property type="entry name" value="ARHGEF5/35_N"/>
</dbReference>
<dbReference type="InterPro" id="IPR001849">
    <property type="entry name" value="PH_domain"/>
</dbReference>
<feature type="compositionally biased region" description="Pro residues" evidence="4">
    <location>
        <begin position="819"/>
        <end position="837"/>
    </location>
</feature>
<feature type="region of interest" description="Disordered" evidence="4">
    <location>
        <begin position="84"/>
        <end position="112"/>
    </location>
</feature>
<feature type="compositionally biased region" description="Basic and acidic residues" evidence="4">
    <location>
        <begin position="968"/>
        <end position="978"/>
    </location>
</feature>
<feature type="compositionally biased region" description="Polar residues" evidence="4">
    <location>
        <begin position="657"/>
        <end position="674"/>
    </location>
</feature>
<feature type="compositionally biased region" description="Polar residues" evidence="4">
    <location>
        <begin position="176"/>
        <end position="185"/>
    </location>
</feature>
<dbReference type="InterPro" id="IPR001331">
    <property type="entry name" value="GDS_CDC24_CS"/>
</dbReference>
<dbReference type="Proteomes" id="UP000515203">
    <property type="component" value="Unplaced"/>
</dbReference>
<dbReference type="InterPro" id="IPR035899">
    <property type="entry name" value="DBL_dom_sf"/>
</dbReference>
<feature type="compositionally biased region" description="Polar residues" evidence="4">
    <location>
        <begin position="774"/>
        <end position="788"/>
    </location>
</feature>
<dbReference type="InterPro" id="IPR001452">
    <property type="entry name" value="SH3_domain"/>
</dbReference>
<dbReference type="Gene3D" id="2.30.29.30">
    <property type="entry name" value="Pleckstrin-homology domain (PH domain)/Phosphotyrosine-binding domain (PTB)"/>
    <property type="match status" value="1"/>
</dbReference>
<dbReference type="FunFam" id="2.30.29.30:FF:000205">
    <property type="entry name" value="Rho guanine nucleotide exchange factor (GEF) 19"/>
    <property type="match status" value="1"/>
</dbReference>
<dbReference type="Gene3D" id="1.20.900.10">
    <property type="entry name" value="Dbl homology (DH) domain"/>
    <property type="match status" value="1"/>
</dbReference>
<evidence type="ECO:0000259" key="6">
    <source>
        <dbReference type="PROSITE" id="PS50003"/>
    </source>
</evidence>
<evidence type="ECO:0000313" key="8">
    <source>
        <dbReference type="Proteomes" id="UP000515203"/>
    </source>
</evidence>
<dbReference type="GO" id="GO:0005085">
    <property type="term" value="F:guanyl-nucleotide exchange factor activity"/>
    <property type="evidence" value="ECO:0007669"/>
    <property type="project" value="UniProtKB-KW"/>
</dbReference>
<feature type="domain" description="DH" evidence="7">
    <location>
        <begin position="1098"/>
        <end position="1282"/>
    </location>
</feature>
<name>A0A6P3EPA3_OCTDE</name>
<feature type="compositionally biased region" description="Basic and acidic residues" evidence="4">
    <location>
        <begin position="240"/>
        <end position="268"/>
    </location>
</feature>
<dbReference type="CDD" id="cd00160">
    <property type="entry name" value="RhoGEF"/>
    <property type="match status" value="1"/>
</dbReference>
<gene>
    <name evidence="9" type="primary">Arhgef5</name>
</gene>
<dbReference type="FunCoup" id="A0A6P3EPA3">
    <property type="interactions" value="422"/>
</dbReference>
<dbReference type="Pfam" id="PF15441">
    <property type="entry name" value="ARHGEF5_35"/>
    <property type="match status" value="1"/>
</dbReference>
<dbReference type="InParanoid" id="A0A6P3EPA3"/>
<dbReference type="PROSITE" id="PS50003">
    <property type="entry name" value="PH_DOMAIN"/>
    <property type="match status" value="1"/>
</dbReference>
<dbReference type="GO" id="GO:0005634">
    <property type="term" value="C:nucleus"/>
    <property type="evidence" value="ECO:0007669"/>
    <property type="project" value="TreeGrafter"/>
</dbReference>
<dbReference type="PANTHER" id="PTHR12845:SF2">
    <property type="entry name" value="DH DOMAIN-CONTAINING PROTEIN-RELATED"/>
    <property type="match status" value="1"/>
</dbReference>
<dbReference type="CDD" id="cd01221">
    <property type="entry name" value="PH_ephexin"/>
    <property type="match status" value="1"/>
</dbReference>
<dbReference type="GO" id="GO:0005737">
    <property type="term" value="C:cytoplasm"/>
    <property type="evidence" value="ECO:0007669"/>
    <property type="project" value="TreeGrafter"/>
</dbReference>
<dbReference type="Pfam" id="PF00621">
    <property type="entry name" value="RhoGEF"/>
    <property type="match status" value="1"/>
</dbReference>
<keyword evidence="2" id="KW-0344">Guanine-nucleotide releasing factor</keyword>
<dbReference type="PROSITE" id="PS00741">
    <property type="entry name" value="DH_1"/>
    <property type="match status" value="1"/>
</dbReference>
<evidence type="ECO:0000256" key="4">
    <source>
        <dbReference type="SAM" id="MobiDB-lite"/>
    </source>
</evidence>
<feature type="region of interest" description="Disordered" evidence="4">
    <location>
        <begin position="143"/>
        <end position="392"/>
    </location>
</feature>
<evidence type="ECO:0000256" key="3">
    <source>
        <dbReference type="PROSITE-ProRule" id="PRU00192"/>
    </source>
</evidence>
<dbReference type="CDD" id="cd11940">
    <property type="entry name" value="SH3_ARHGEF5_19"/>
    <property type="match status" value="1"/>
</dbReference>
<evidence type="ECO:0000259" key="5">
    <source>
        <dbReference type="PROSITE" id="PS50002"/>
    </source>
</evidence>
<feature type="compositionally biased region" description="Basic and acidic residues" evidence="4">
    <location>
        <begin position="381"/>
        <end position="392"/>
    </location>
</feature>
<feature type="compositionally biased region" description="Pro residues" evidence="4">
    <location>
        <begin position="793"/>
        <end position="808"/>
    </location>
</feature>
<dbReference type="SUPFAM" id="SSF48065">
    <property type="entry name" value="DBL homology domain (DH-domain)"/>
    <property type="match status" value="1"/>
</dbReference>
<keyword evidence="8" id="KW-1185">Reference proteome</keyword>
<dbReference type="InterPro" id="IPR036028">
    <property type="entry name" value="SH3-like_dom_sf"/>
</dbReference>
<feature type="compositionally biased region" description="Polar residues" evidence="4">
    <location>
        <begin position="477"/>
        <end position="486"/>
    </location>
</feature>
<feature type="compositionally biased region" description="Acidic residues" evidence="4">
    <location>
        <begin position="186"/>
        <end position="195"/>
    </location>
</feature>
<dbReference type="OrthoDB" id="27593at2759"/>
<dbReference type="Gene3D" id="2.30.30.40">
    <property type="entry name" value="SH3 Domains"/>
    <property type="match status" value="1"/>
</dbReference>
<dbReference type="GO" id="GO:0035556">
    <property type="term" value="P:intracellular signal transduction"/>
    <property type="evidence" value="ECO:0007669"/>
    <property type="project" value="InterPro"/>
</dbReference>
<feature type="compositionally biased region" description="Low complexity" evidence="4">
    <location>
        <begin position="208"/>
        <end position="226"/>
    </location>
</feature>
<dbReference type="FunFam" id="2.30.30.40:FF:000111">
    <property type="entry name" value="Rho guanine nucleotide exchange factor (GEF) 5"/>
    <property type="match status" value="1"/>
</dbReference>
<protein>
    <submittedName>
        <fullName evidence="9">Rho guanine nucleotide exchange factor 5</fullName>
    </submittedName>
</protein>
<proteinExistence type="predicted"/>
<feature type="domain" description="PH" evidence="6">
    <location>
        <begin position="1314"/>
        <end position="1426"/>
    </location>
</feature>
<sequence>MEAEEPEPEVSISTPGIKEFGAIPEAVMRSSQIPALEPEIEGQGPSFKWTEGPRLLETQPRELRDMSVHAPEDLLAVACDTPEYWESEPQTPADSRARTLASPESRTFPVQGQWLDTAPMSTELGSRVDMEFLPELTSLILRTEKANEEEEASAAASAPARGWPSSKAHPTETHQTKGSAAGSVSQEEELQWEEALESHGQEGFLQPQEAQGLGKQEQQEGEFQGEGATGEGVDSGGLWQEREQTVVEPTNYKEGEQRPSQEQARRDGVVCAGQGEGERLSVESGGLNYDEWLPENRERTGQGQGGPEEEDEVFGGSEEHWVTSQHPEHQSLAEKSEEKGTRKQGDSDLRGKLRPTERQEEVVLSEKEPGNWDGHGLGTMEEERRVEEDRDCRGPSTLALVAPEGPSSCDLFLEVSCPVAQIPGTQLESRAGELFPRARGPIGCSPQPISPTDAFPTGDSLPNTAVHPGLPEVSGLRTETGSSQRTEGVPADPGAEPSRIPDSAPFSPAEDLPVTTATPPASPPVVFPRRQSPRPLSADTLPACGAPDTYAASVHSYSPAEVTKDPCASANGTRPHGALANSSGATQHLRSNSFPGSHRAEQIPGLVGMSLSFSHSELPQRPPKPAIYGSVMPRRDRRSSRDCSSMSQPRAALSALRQESQELTLNPESTGSPQGSPPDSAFAARTASYGSAPPAISVEVRGCEPLPPPPPEKRHSRPSLVERDGPPAVDPTLRKWSHPPPLPLSEELHGPLKGPLPQVPDPPVARQLRPLPSTPGSSHPAQTSSSRLRYNKPLPPTPDFCQPLPAPLPSSSTSRTYRPLPPVPITDPSSQPPPLPPKARNRSTQGGLKNSGGLASARSAVPDWTVCAPPAAGRTSWPPASGRAAESLASTSRSKSEVSPGLAFSNMTNILDPSSPTNPPTQECLGSDTQDEPRLSGESEAPVRGPLRRSPPQQGGSGARRSAVDSAKQPEKPSHPQLEKASSWPHRRDPGRPVAANSGHAAVLPGEGPSKHKSWNRQGLRRPSILPEGTSDSRSQTMGRFFNPSDIVVFREKKPKEGTGSFSRRRCSKLINSSPLLYQEYSDVALNKEIQSQQRLDSVAEAKFELIVSEASYLRSLHIAVDHFQLSAPLRAALSNQEYQWLFSRLQDVRDVSTTFLSDLEENFESNIFSFQVCDVVLNHAADFRRVYLPYVTNQTYQERTFQSLLTSNSSFREVLEKLESDPICQRLSLKSFLILPFQRITRLKLLLQNILKRTQPGSAEEAEATKAHHVLEELIRDCNNNVQRMRRTEELIYLSQKIEFECKIFPLISQSRWLVKSGELTALEFSVSPGLRRKLNTRPVHLHLFNDCLLLSRPREGSRFLVFDHAPFSSIRGEKCEMKLHGPHKNVFRLFLRHNTESTPAEFLFRTDTQSEKLRWISALSMPREELDLLECYDSPQVQCLRAYMPRENDELALEKADVVMVTQQSSDGWLEGVRLSDGERGWFPLQQVEFISNPEARKRNLKEAHRVKTARLQLVDQQA</sequence>
<feature type="compositionally biased region" description="Polar residues" evidence="4">
    <location>
        <begin position="905"/>
        <end position="915"/>
    </location>
</feature>
<feature type="region of interest" description="Disordered" evidence="4">
    <location>
        <begin position="438"/>
        <end position="1039"/>
    </location>
</feature>
<dbReference type="PROSITE" id="PS50002">
    <property type="entry name" value="SH3"/>
    <property type="match status" value="1"/>
</dbReference>
<dbReference type="PROSITE" id="PS50010">
    <property type="entry name" value="DH_2"/>
    <property type="match status" value="1"/>
</dbReference>
<dbReference type="InterPro" id="IPR047271">
    <property type="entry name" value="Ephexin-like"/>
</dbReference>
<keyword evidence="1 3" id="KW-0728">SH3 domain</keyword>
<dbReference type="FunFam" id="1.20.900.10:FF:000007">
    <property type="entry name" value="rho guanine nucleotide exchange factor 19"/>
    <property type="match status" value="1"/>
</dbReference>
<evidence type="ECO:0000313" key="9">
    <source>
        <dbReference type="RefSeq" id="XP_004629151.1"/>
    </source>
</evidence>
<dbReference type="PANTHER" id="PTHR12845">
    <property type="entry name" value="GUANINE NUCLEOTIDE EXCHANGE FACTOR"/>
    <property type="match status" value="1"/>
</dbReference>
<reference evidence="9" key="1">
    <citation type="submission" date="2025-08" db="UniProtKB">
        <authorList>
            <consortium name="RefSeq"/>
        </authorList>
    </citation>
    <scope>IDENTIFICATION</scope>
</reference>
<dbReference type="GeneID" id="101564558"/>
<feature type="compositionally biased region" description="Basic and acidic residues" evidence="4">
    <location>
        <begin position="317"/>
        <end position="370"/>
    </location>
</feature>